<organism evidence="1 2">
    <name type="scientific">Psychrosphaera haliotis</name>
    <dbReference type="NCBI Taxonomy" id="555083"/>
    <lineage>
        <taxon>Bacteria</taxon>
        <taxon>Pseudomonadati</taxon>
        <taxon>Pseudomonadota</taxon>
        <taxon>Gammaproteobacteria</taxon>
        <taxon>Alteromonadales</taxon>
        <taxon>Pseudoalteromonadaceae</taxon>
        <taxon>Psychrosphaera</taxon>
    </lineage>
</organism>
<evidence type="ECO:0000313" key="2">
    <source>
        <dbReference type="Proteomes" id="UP000439994"/>
    </source>
</evidence>
<dbReference type="OrthoDB" id="9772014at2"/>
<dbReference type="Gene3D" id="2.40.160.60">
    <property type="entry name" value="Outer membrane protein transport protein (OMPP1/FadL/TodX)"/>
    <property type="match status" value="1"/>
</dbReference>
<name>A0A6N8F3D3_9GAMM</name>
<keyword evidence="2" id="KW-1185">Reference proteome</keyword>
<comment type="caution">
    <text evidence="1">The sequence shown here is derived from an EMBL/GenBank/DDBJ whole genome shotgun (WGS) entry which is preliminary data.</text>
</comment>
<reference evidence="1 2" key="1">
    <citation type="submission" date="2019-11" db="EMBL/GenBank/DDBJ databases">
        <title>P. haliotis isolates from Z. marina roots.</title>
        <authorList>
            <person name="Cohen M."/>
            <person name="Jospin G."/>
            <person name="Eisen J.A."/>
            <person name="Coil D.A."/>
        </authorList>
    </citation>
    <scope>NUCLEOTIDE SEQUENCE [LARGE SCALE GENOMIC DNA]</scope>
    <source>
        <strain evidence="1 2">UCD-MCMsp1aY</strain>
    </source>
</reference>
<evidence type="ECO:0008006" key="3">
    <source>
        <dbReference type="Google" id="ProtNLM"/>
    </source>
</evidence>
<proteinExistence type="predicted"/>
<dbReference type="RefSeq" id="WP_155693647.1">
    <property type="nucleotide sequence ID" value="NZ_WOCD01000001.1"/>
</dbReference>
<accession>A0A6N8F3D3</accession>
<dbReference type="AlphaFoldDB" id="A0A6N8F3D3"/>
<dbReference type="EMBL" id="WOCD01000001">
    <property type="protein sequence ID" value="MUH71166.1"/>
    <property type="molecule type" value="Genomic_DNA"/>
</dbReference>
<evidence type="ECO:0000313" key="1">
    <source>
        <dbReference type="EMBL" id="MUH71166.1"/>
    </source>
</evidence>
<protein>
    <recommendedName>
        <fullName evidence="3">Long-chain fatty acid transporter</fullName>
    </recommendedName>
</protein>
<gene>
    <name evidence="1" type="ORF">GNP35_00885</name>
</gene>
<dbReference type="SUPFAM" id="SSF56935">
    <property type="entry name" value="Porins"/>
    <property type="match status" value="1"/>
</dbReference>
<dbReference type="Proteomes" id="UP000439994">
    <property type="component" value="Unassembled WGS sequence"/>
</dbReference>
<sequence>MNKPLIIFTLFGLFCSPLLSDEYHYKNILVGTKAIGLGGAFASIADDMSAVFYNPAGLAKSKLNNSASLSTFSWERSQLNDVFSNQGDFSRSSFSIVPSFLGTGKNSEKWHWSVVFAVSDLSTERNFSKVELPFVGPDGNIAGTQTEYGNIDLDNASYDLGFGTAINIAPNWSVGASLIAKYKQFETVQGSGIDAAVDTPLGILKSGFTATRRLSDENIILTPQFGLLYKGEGFSWGLKLAKDVAINRSFTGSHQIVVASPTPLPPTAKASSVGEVTGSEKQEYGTNLSTGISTKLSNLLVSFDLDYYSAVDVEEFTVAPTQPPINRDLASVTNYSLGFSYPLSDTNTIRFGVFTDNSNGIIDPEQPFQRSEVVDMVGYSVAVNTELFGFPLSIGGYYKHGTGQVRLSDIRVVERIVGLPLYPESNINDVSDMKRESFVLYLSANF</sequence>